<keyword evidence="1" id="KW-0808">Transferase</keyword>
<name>A0A939P7H9_9ACTN</name>
<evidence type="ECO:0000313" key="4">
    <source>
        <dbReference type="EMBL" id="MBO2446983.1"/>
    </source>
</evidence>
<dbReference type="PANTHER" id="PTHR43793:SF1">
    <property type="entry name" value="FAD SYNTHASE"/>
    <property type="match status" value="1"/>
</dbReference>
<dbReference type="InterPro" id="IPR050385">
    <property type="entry name" value="Archaeal_FAD_synthase"/>
</dbReference>
<protein>
    <submittedName>
        <fullName evidence="4">Adenylyltransferase/cytidyltransferase family protein</fullName>
    </submittedName>
</protein>
<dbReference type="Gene3D" id="3.40.50.620">
    <property type="entry name" value="HUPs"/>
    <property type="match status" value="1"/>
</dbReference>
<dbReference type="Pfam" id="PF01467">
    <property type="entry name" value="CTP_transf_like"/>
    <property type="match status" value="1"/>
</dbReference>
<reference evidence="4" key="1">
    <citation type="submission" date="2021-03" db="EMBL/GenBank/DDBJ databases">
        <authorList>
            <person name="Kanchanasin P."/>
            <person name="Saeng-In P."/>
            <person name="Phongsopitanun W."/>
            <person name="Yuki M."/>
            <person name="Kudo T."/>
            <person name="Ohkuma M."/>
            <person name="Tanasupawat S."/>
        </authorList>
    </citation>
    <scope>NUCLEOTIDE SEQUENCE</scope>
    <source>
        <strain evidence="4">GKU 128</strain>
    </source>
</reference>
<dbReference type="RefSeq" id="WP_208254593.1">
    <property type="nucleotide sequence ID" value="NZ_JAGEOJ010000003.1"/>
</dbReference>
<organism evidence="4 5">
    <name type="scientific">Actinomadura barringtoniae</name>
    <dbReference type="NCBI Taxonomy" id="1427535"/>
    <lineage>
        <taxon>Bacteria</taxon>
        <taxon>Bacillati</taxon>
        <taxon>Actinomycetota</taxon>
        <taxon>Actinomycetes</taxon>
        <taxon>Streptosporangiales</taxon>
        <taxon>Thermomonosporaceae</taxon>
        <taxon>Actinomadura</taxon>
    </lineage>
</organism>
<dbReference type="GO" id="GO:0016779">
    <property type="term" value="F:nucleotidyltransferase activity"/>
    <property type="evidence" value="ECO:0007669"/>
    <property type="project" value="UniProtKB-KW"/>
</dbReference>
<evidence type="ECO:0000256" key="1">
    <source>
        <dbReference type="ARBA" id="ARBA00022679"/>
    </source>
</evidence>
<evidence type="ECO:0000256" key="2">
    <source>
        <dbReference type="ARBA" id="ARBA00022695"/>
    </source>
</evidence>
<evidence type="ECO:0000313" key="5">
    <source>
        <dbReference type="Proteomes" id="UP000669179"/>
    </source>
</evidence>
<gene>
    <name evidence="4" type="ORF">J4573_07765</name>
</gene>
<feature type="domain" description="Cytidyltransferase-like" evidence="3">
    <location>
        <begin position="9"/>
        <end position="84"/>
    </location>
</feature>
<comment type="caution">
    <text evidence="4">The sequence shown here is derived from an EMBL/GenBank/DDBJ whole genome shotgun (WGS) entry which is preliminary data.</text>
</comment>
<keyword evidence="5" id="KW-1185">Reference proteome</keyword>
<dbReference type="EMBL" id="JAGEOJ010000003">
    <property type="protein sequence ID" value="MBO2446983.1"/>
    <property type="molecule type" value="Genomic_DNA"/>
</dbReference>
<proteinExistence type="predicted"/>
<dbReference type="InterPro" id="IPR014729">
    <property type="entry name" value="Rossmann-like_a/b/a_fold"/>
</dbReference>
<dbReference type="PANTHER" id="PTHR43793">
    <property type="entry name" value="FAD SYNTHASE"/>
    <property type="match status" value="1"/>
</dbReference>
<dbReference type="InterPro" id="IPR004821">
    <property type="entry name" value="Cyt_trans-like"/>
</dbReference>
<sequence>MHGVVGYSPGVFDLFHVGHLDALTRAARACDRLVVGVLTDELAEELNGARPIVPLIERMEIVGSVRQVADVVEVTAVDLRADWAVLGFDVVFPTLLTTGDEAARDLEGTGVRVVAFEGLIETRSPVLRSALAGTSRRSSVA</sequence>
<dbReference type="NCBIfam" id="TIGR00125">
    <property type="entry name" value="cyt_tran_rel"/>
    <property type="match status" value="1"/>
</dbReference>
<accession>A0A939P7H9</accession>
<evidence type="ECO:0000259" key="3">
    <source>
        <dbReference type="Pfam" id="PF01467"/>
    </source>
</evidence>
<keyword evidence="2 4" id="KW-0548">Nucleotidyltransferase</keyword>
<dbReference type="Proteomes" id="UP000669179">
    <property type="component" value="Unassembled WGS sequence"/>
</dbReference>
<dbReference type="AlphaFoldDB" id="A0A939P7H9"/>
<dbReference type="SUPFAM" id="SSF52374">
    <property type="entry name" value="Nucleotidylyl transferase"/>
    <property type="match status" value="1"/>
</dbReference>